<dbReference type="GO" id="GO:0043565">
    <property type="term" value="F:sequence-specific DNA binding"/>
    <property type="evidence" value="ECO:0007669"/>
    <property type="project" value="InterPro"/>
</dbReference>
<dbReference type="SMART" id="SM00342">
    <property type="entry name" value="HTH_ARAC"/>
    <property type="match status" value="1"/>
</dbReference>
<dbReference type="PRINTS" id="PR00032">
    <property type="entry name" value="HTHARAC"/>
</dbReference>
<gene>
    <name evidence="5" type="ORF">FEF09_14515</name>
</gene>
<dbReference type="AlphaFoldDB" id="A0A5C6LX27"/>
<dbReference type="PANTHER" id="PTHR43280:SF32">
    <property type="entry name" value="TRANSCRIPTIONAL REGULATORY PROTEIN"/>
    <property type="match status" value="1"/>
</dbReference>
<comment type="caution">
    <text evidence="5">The sequence shown here is derived from an EMBL/GenBank/DDBJ whole genome shotgun (WGS) entry which is preliminary data.</text>
</comment>
<keyword evidence="3" id="KW-0804">Transcription</keyword>
<dbReference type="PROSITE" id="PS01124">
    <property type="entry name" value="HTH_ARAC_FAMILY_2"/>
    <property type="match status" value="1"/>
</dbReference>
<evidence type="ECO:0000259" key="4">
    <source>
        <dbReference type="PROSITE" id="PS01124"/>
    </source>
</evidence>
<dbReference type="PANTHER" id="PTHR43280">
    <property type="entry name" value="ARAC-FAMILY TRANSCRIPTIONAL REGULATOR"/>
    <property type="match status" value="1"/>
</dbReference>
<evidence type="ECO:0000313" key="6">
    <source>
        <dbReference type="Proteomes" id="UP000318815"/>
    </source>
</evidence>
<feature type="domain" description="HTH araC/xylS-type" evidence="4">
    <location>
        <begin position="75"/>
        <end position="173"/>
    </location>
</feature>
<dbReference type="InterPro" id="IPR020449">
    <property type="entry name" value="Tscrpt_reg_AraC-type_HTH"/>
</dbReference>
<dbReference type="Proteomes" id="UP000318815">
    <property type="component" value="Unassembled WGS sequence"/>
</dbReference>
<evidence type="ECO:0000256" key="1">
    <source>
        <dbReference type="ARBA" id="ARBA00023015"/>
    </source>
</evidence>
<dbReference type="InterPro" id="IPR018060">
    <property type="entry name" value="HTH_AraC"/>
</dbReference>
<organism evidence="5 6">
    <name type="scientific">Chitinophaga pinensis</name>
    <dbReference type="NCBI Taxonomy" id="79329"/>
    <lineage>
        <taxon>Bacteria</taxon>
        <taxon>Pseudomonadati</taxon>
        <taxon>Bacteroidota</taxon>
        <taxon>Chitinophagia</taxon>
        <taxon>Chitinophagales</taxon>
        <taxon>Chitinophagaceae</taxon>
        <taxon>Chitinophaga</taxon>
    </lineage>
</organism>
<dbReference type="Gene3D" id="1.10.10.60">
    <property type="entry name" value="Homeodomain-like"/>
    <property type="match status" value="1"/>
</dbReference>
<dbReference type="EMBL" id="VOHS01000012">
    <property type="protein sequence ID" value="TWV99905.1"/>
    <property type="molecule type" value="Genomic_DNA"/>
</dbReference>
<evidence type="ECO:0000256" key="3">
    <source>
        <dbReference type="ARBA" id="ARBA00023163"/>
    </source>
</evidence>
<dbReference type="Pfam" id="PF12833">
    <property type="entry name" value="HTH_18"/>
    <property type="match status" value="1"/>
</dbReference>
<name>A0A5C6LX27_9BACT</name>
<dbReference type="GO" id="GO:0003700">
    <property type="term" value="F:DNA-binding transcription factor activity"/>
    <property type="evidence" value="ECO:0007669"/>
    <property type="project" value="InterPro"/>
</dbReference>
<keyword evidence="2" id="KW-0238">DNA-binding</keyword>
<evidence type="ECO:0000313" key="5">
    <source>
        <dbReference type="EMBL" id="TWV99905.1"/>
    </source>
</evidence>
<dbReference type="SUPFAM" id="SSF46689">
    <property type="entry name" value="Homeodomain-like"/>
    <property type="match status" value="1"/>
</dbReference>
<sequence length="180" mass="20995">MGNIQPMSLTDTISSLLKQTLLLMQDTMQCRNDLHFYDNHIRHLTESCLSIFASVYYKEKNNNSHSSIRAIDIGRQFVSLLIQHFRTIKSPAAYADMLHITTDYLNEAVKAATGKSVSHWIRETVVTEAKRQLFHTALNIDEIAWQLGYEDYRYFTRIFKKETGVSPQQFREEYRHTANT</sequence>
<keyword evidence="1" id="KW-0805">Transcription regulation</keyword>
<protein>
    <submittedName>
        <fullName evidence="5">Helix-turn-helix transcriptional regulator</fullName>
    </submittedName>
</protein>
<reference evidence="5 6" key="1">
    <citation type="submission" date="2019-08" db="EMBL/GenBank/DDBJ databases">
        <title>Whole genome sequencing of chitin degrading bacteria Chitinophaga pinensis YS16.</title>
        <authorList>
            <person name="Singh R.P."/>
            <person name="Manchanda G."/>
            <person name="Maurya I.K."/>
            <person name="Joshi N.K."/>
            <person name="Srivastava A.K."/>
        </authorList>
    </citation>
    <scope>NUCLEOTIDE SEQUENCE [LARGE SCALE GENOMIC DNA]</scope>
    <source>
        <strain evidence="5 6">YS-16</strain>
    </source>
</reference>
<accession>A0A5C6LX27</accession>
<keyword evidence="6" id="KW-1185">Reference proteome</keyword>
<dbReference type="OrthoDB" id="1096411at2"/>
<evidence type="ECO:0000256" key="2">
    <source>
        <dbReference type="ARBA" id="ARBA00023125"/>
    </source>
</evidence>
<proteinExistence type="predicted"/>
<dbReference type="InterPro" id="IPR009057">
    <property type="entry name" value="Homeodomain-like_sf"/>
</dbReference>